<dbReference type="SUPFAM" id="SSF53335">
    <property type="entry name" value="S-adenosyl-L-methionine-dependent methyltransferases"/>
    <property type="match status" value="1"/>
</dbReference>
<dbReference type="InterPro" id="IPR025714">
    <property type="entry name" value="Methyltranfer_dom"/>
</dbReference>
<reference evidence="2 3" key="1">
    <citation type="submission" date="2019-09" db="EMBL/GenBank/DDBJ databases">
        <title>Bird 10,000 Genomes (B10K) Project - Family phase.</title>
        <authorList>
            <person name="Zhang G."/>
        </authorList>
    </citation>
    <scope>NUCLEOTIDE SEQUENCE [LARGE SCALE GENOMIC DNA]</scope>
    <source>
        <strain evidence="2">B10K-DU-001-04</strain>
        <tissue evidence="2">Muscle</tissue>
    </source>
</reference>
<accession>A0A7K8X431</accession>
<name>A0A7K8X431_9PICI</name>
<sequence length="416" mass="45401">AAEALRGLARFVERALPLCRAHTVEFYTRGLWERLVAPRPLAVLQALRAAGPLAERCPLAEPSGAAPALWALLAEPFLLVLPADTNSGFCENSEKLMDVPLFALTAKQYSLYSLGVCTPLEEVLEALRGQDQGTAGIKTDEFMNNKKSHEVQRMSELVDSIANYCGIKQVIDLGSGKGYLSSFLSMQYNLHVYGIDSSSTTTKGAQERNRKLRKHWKAYQRRGGANLKNQRLEMPNDRPVRSEMKCKADKEKPFNGLQSQDQETVQAVVPACGVPEASDADLVAPTQPGESRLPEEVLTVLDVLPADAVEVFSSSQSSCEELCEEEKAQRKMASLKAKAGKSGESSLYLPLTSCITAGTEINDIIADLEDCVLVGLHTCGDLAANTLRMFTAKPEIKAVCSVGCCYHLLSEQFENQ</sequence>
<dbReference type="PANTHER" id="PTHR12496">
    <property type="entry name" value="CGI-41 METHYLTRANSFERASE"/>
    <property type="match status" value="1"/>
</dbReference>
<feature type="non-terminal residue" evidence="2">
    <location>
        <position position="1"/>
    </location>
</feature>
<gene>
    <name evidence="2" type="primary">Mettl25</name>
    <name evidence="2" type="ORF">EUBBOU_R13039</name>
</gene>
<dbReference type="Pfam" id="PF13679">
    <property type="entry name" value="Methyltransf_32"/>
    <property type="match status" value="1"/>
</dbReference>
<keyword evidence="3" id="KW-1185">Reference proteome</keyword>
<dbReference type="Proteomes" id="UP000583613">
    <property type="component" value="Unassembled WGS sequence"/>
</dbReference>
<dbReference type="CDD" id="cd02440">
    <property type="entry name" value="AdoMet_MTases"/>
    <property type="match status" value="1"/>
</dbReference>
<dbReference type="Gene3D" id="3.40.50.150">
    <property type="entry name" value="Vaccinia Virus protein VP39"/>
    <property type="match status" value="1"/>
</dbReference>
<dbReference type="AlphaFoldDB" id="A0A7K8X431"/>
<protein>
    <submittedName>
        <fullName evidence="2">MET25 protein</fullName>
    </submittedName>
</protein>
<dbReference type="EMBL" id="VWZE01002547">
    <property type="protein sequence ID" value="NXF85796.1"/>
    <property type="molecule type" value="Genomic_DNA"/>
</dbReference>
<dbReference type="OrthoDB" id="10258156at2759"/>
<evidence type="ECO:0000259" key="1">
    <source>
        <dbReference type="Pfam" id="PF13679"/>
    </source>
</evidence>
<dbReference type="InterPro" id="IPR029063">
    <property type="entry name" value="SAM-dependent_MTases_sf"/>
</dbReference>
<evidence type="ECO:0000313" key="3">
    <source>
        <dbReference type="Proteomes" id="UP000583613"/>
    </source>
</evidence>
<evidence type="ECO:0000313" key="2">
    <source>
        <dbReference type="EMBL" id="NXF85796.1"/>
    </source>
</evidence>
<organism evidence="2 3">
    <name type="scientific">Eubucco bourcierii</name>
    <name type="common">red-headed barbet</name>
    <dbReference type="NCBI Taxonomy" id="91767"/>
    <lineage>
        <taxon>Eukaryota</taxon>
        <taxon>Metazoa</taxon>
        <taxon>Chordata</taxon>
        <taxon>Craniata</taxon>
        <taxon>Vertebrata</taxon>
        <taxon>Euteleostomi</taxon>
        <taxon>Archelosauria</taxon>
        <taxon>Archosauria</taxon>
        <taxon>Dinosauria</taxon>
        <taxon>Saurischia</taxon>
        <taxon>Theropoda</taxon>
        <taxon>Coelurosauria</taxon>
        <taxon>Aves</taxon>
        <taxon>Neognathae</taxon>
        <taxon>Neoaves</taxon>
        <taxon>Telluraves</taxon>
        <taxon>Coraciimorphae</taxon>
        <taxon>Piciformes</taxon>
        <taxon>Ramphastidae</taxon>
        <taxon>Eubucco</taxon>
    </lineage>
</organism>
<dbReference type="InterPro" id="IPR052220">
    <property type="entry name" value="METTL25"/>
</dbReference>
<proteinExistence type="predicted"/>
<comment type="caution">
    <text evidence="2">The sequence shown here is derived from an EMBL/GenBank/DDBJ whole genome shotgun (WGS) entry which is preliminary data.</text>
</comment>
<feature type="domain" description="Methyltransferase" evidence="1">
    <location>
        <begin position="146"/>
        <end position="412"/>
    </location>
</feature>
<feature type="non-terminal residue" evidence="2">
    <location>
        <position position="416"/>
    </location>
</feature>
<dbReference type="PANTHER" id="PTHR12496:SF9">
    <property type="entry name" value="METHYLTRANSFERASE-LIKE PROTEIN 25-RELATED"/>
    <property type="match status" value="1"/>
</dbReference>